<dbReference type="AlphaFoldDB" id="A0AAV3U983"/>
<organism evidence="1 2">
    <name type="scientific">Halioxenophilus aromaticivorans</name>
    <dbReference type="NCBI Taxonomy" id="1306992"/>
    <lineage>
        <taxon>Bacteria</taxon>
        <taxon>Pseudomonadati</taxon>
        <taxon>Pseudomonadota</taxon>
        <taxon>Gammaproteobacteria</taxon>
        <taxon>Alteromonadales</taxon>
        <taxon>Alteromonadaceae</taxon>
        <taxon>Halioxenophilus</taxon>
    </lineage>
</organism>
<dbReference type="RefSeq" id="WP_345427675.1">
    <property type="nucleotide sequence ID" value="NZ_AP031496.1"/>
</dbReference>
<accession>A0AAV3U983</accession>
<evidence type="ECO:0000313" key="2">
    <source>
        <dbReference type="Proteomes" id="UP001409585"/>
    </source>
</evidence>
<reference evidence="2" key="1">
    <citation type="journal article" date="2019" name="Int. J. Syst. Evol. Microbiol.">
        <title>The Global Catalogue of Microorganisms (GCM) 10K type strain sequencing project: providing services to taxonomists for standard genome sequencing and annotation.</title>
        <authorList>
            <consortium name="The Broad Institute Genomics Platform"/>
            <consortium name="The Broad Institute Genome Sequencing Center for Infectious Disease"/>
            <person name="Wu L."/>
            <person name="Ma J."/>
        </authorList>
    </citation>
    <scope>NUCLEOTIDE SEQUENCE [LARGE SCALE GENOMIC DNA]</scope>
    <source>
        <strain evidence="2">JCM 19134</strain>
    </source>
</reference>
<evidence type="ECO:0000313" key="1">
    <source>
        <dbReference type="EMBL" id="GAA4959427.1"/>
    </source>
</evidence>
<keyword evidence="2" id="KW-1185">Reference proteome</keyword>
<proteinExistence type="predicted"/>
<dbReference type="Proteomes" id="UP001409585">
    <property type="component" value="Unassembled WGS sequence"/>
</dbReference>
<protein>
    <recommendedName>
        <fullName evidence="3">DUF1059 domain-containing protein</fullName>
    </recommendedName>
</protein>
<sequence>MKNLIKCSNNSFQLPEGCSIAIISESGDIVAQGEETEKMIFDSVVEETISILKKGVKKHSFQKARR</sequence>
<dbReference type="EMBL" id="BAABLX010000078">
    <property type="protein sequence ID" value="GAA4959427.1"/>
    <property type="molecule type" value="Genomic_DNA"/>
</dbReference>
<gene>
    <name evidence="1" type="ORF">GCM10025791_45530</name>
</gene>
<comment type="caution">
    <text evidence="1">The sequence shown here is derived from an EMBL/GenBank/DDBJ whole genome shotgun (WGS) entry which is preliminary data.</text>
</comment>
<evidence type="ECO:0008006" key="3">
    <source>
        <dbReference type="Google" id="ProtNLM"/>
    </source>
</evidence>
<name>A0AAV3U983_9ALTE</name>